<proteinExistence type="predicted"/>
<gene>
    <name evidence="1" type="ORF">BDN72DRAFT_837910</name>
</gene>
<protein>
    <submittedName>
        <fullName evidence="1">Uncharacterized protein</fullName>
    </submittedName>
</protein>
<dbReference type="Proteomes" id="UP000308600">
    <property type="component" value="Unassembled WGS sequence"/>
</dbReference>
<name>A0ACD3AZ84_9AGAR</name>
<reference evidence="1 2" key="1">
    <citation type="journal article" date="2019" name="Nat. Ecol. Evol.">
        <title>Megaphylogeny resolves global patterns of mushroom evolution.</title>
        <authorList>
            <person name="Varga T."/>
            <person name="Krizsan K."/>
            <person name="Foldi C."/>
            <person name="Dima B."/>
            <person name="Sanchez-Garcia M."/>
            <person name="Sanchez-Ramirez S."/>
            <person name="Szollosi G.J."/>
            <person name="Szarkandi J.G."/>
            <person name="Papp V."/>
            <person name="Albert L."/>
            <person name="Andreopoulos W."/>
            <person name="Angelini C."/>
            <person name="Antonin V."/>
            <person name="Barry K.W."/>
            <person name="Bougher N.L."/>
            <person name="Buchanan P."/>
            <person name="Buyck B."/>
            <person name="Bense V."/>
            <person name="Catcheside P."/>
            <person name="Chovatia M."/>
            <person name="Cooper J."/>
            <person name="Damon W."/>
            <person name="Desjardin D."/>
            <person name="Finy P."/>
            <person name="Geml J."/>
            <person name="Haridas S."/>
            <person name="Hughes K."/>
            <person name="Justo A."/>
            <person name="Karasinski D."/>
            <person name="Kautmanova I."/>
            <person name="Kiss B."/>
            <person name="Kocsube S."/>
            <person name="Kotiranta H."/>
            <person name="LaButti K.M."/>
            <person name="Lechner B.E."/>
            <person name="Liimatainen K."/>
            <person name="Lipzen A."/>
            <person name="Lukacs Z."/>
            <person name="Mihaltcheva S."/>
            <person name="Morgado L.N."/>
            <person name="Niskanen T."/>
            <person name="Noordeloos M.E."/>
            <person name="Ohm R.A."/>
            <person name="Ortiz-Santana B."/>
            <person name="Ovrebo C."/>
            <person name="Racz N."/>
            <person name="Riley R."/>
            <person name="Savchenko A."/>
            <person name="Shiryaev A."/>
            <person name="Soop K."/>
            <person name="Spirin V."/>
            <person name="Szebenyi C."/>
            <person name="Tomsovsky M."/>
            <person name="Tulloss R.E."/>
            <person name="Uehling J."/>
            <person name="Grigoriev I.V."/>
            <person name="Vagvolgyi C."/>
            <person name="Papp T."/>
            <person name="Martin F.M."/>
            <person name="Miettinen O."/>
            <person name="Hibbett D.S."/>
            <person name="Nagy L.G."/>
        </authorList>
    </citation>
    <scope>NUCLEOTIDE SEQUENCE [LARGE SCALE GENOMIC DNA]</scope>
    <source>
        <strain evidence="1 2">NL-1719</strain>
    </source>
</reference>
<keyword evidence="2" id="KW-1185">Reference proteome</keyword>
<dbReference type="EMBL" id="ML208300">
    <property type="protein sequence ID" value="TFK71303.1"/>
    <property type="molecule type" value="Genomic_DNA"/>
</dbReference>
<evidence type="ECO:0000313" key="1">
    <source>
        <dbReference type="EMBL" id="TFK71303.1"/>
    </source>
</evidence>
<accession>A0ACD3AZ84</accession>
<evidence type="ECO:0000313" key="2">
    <source>
        <dbReference type="Proteomes" id="UP000308600"/>
    </source>
</evidence>
<sequence>MALVVEASSPQNATGFTIAGLALDAAYNRIHTEILHWEHHIRSLKSLHNSITPVSRLPNELLSRIMNIAYPQSGTPPHTRLILSWVCRYWRNIALADPQLWCMIPDDPPLCLEYMQECIARSKSCDLEIHLWFPSNAVFKSCMAQLHRIRRLSSGTNLHHAFRRWRSRKCHSLRNCPDVCPDLTFLELVKCKFDWGSPLSASALTTLRIISPHTTMAGDFLAAGLLMMPFLVNCHLESCLKDITTPVLVPHRLSSLRSLYIEDKMNPILSFLRIIEISEICSSGRLHPSMWNDVRHLTIRPQAVEVENSSSTCKDSIVFHSDTELDFDTLPFSRHLLSINHLETLCVEGPFHNLPEIVGALDSLRIIKFYDRAETVSDLLAYVIYAEENGQMVVPLPALMELHCDSPSFLLYNVLENRRNVAQRRLPKLVFRECSRADMERYNGVADVVTSNGFLSVEDLETDGATLSGGSALKL</sequence>
<organism evidence="1 2">
    <name type="scientific">Pluteus cervinus</name>
    <dbReference type="NCBI Taxonomy" id="181527"/>
    <lineage>
        <taxon>Eukaryota</taxon>
        <taxon>Fungi</taxon>
        <taxon>Dikarya</taxon>
        <taxon>Basidiomycota</taxon>
        <taxon>Agaricomycotina</taxon>
        <taxon>Agaricomycetes</taxon>
        <taxon>Agaricomycetidae</taxon>
        <taxon>Agaricales</taxon>
        <taxon>Pluteineae</taxon>
        <taxon>Pluteaceae</taxon>
        <taxon>Pluteus</taxon>
    </lineage>
</organism>